<name>A0A6M3JEH2_9ZZZZ</name>
<evidence type="ECO:0000313" key="1">
    <source>
        <dbReference type="EMBL" id="QJA68283.1"/>
    </source>
</evidence>
<proteinExistence type="predicted"/>
<gene>
    <name evidence="1" type="ORF">MM415A07376_0009</name>
</gene>
<dbReference type="AlphaFoldDB" id="A0A6M3JEH2"/>
<organism evidence="1">
    <name type="scientific">viral metagenome</name>
    <dbReference type="NCBI Taxonomy" id="1070528"/>
    <lineage>
        <taxon>unclassified sequences</taxon>
        <taxon>metagenomes</taxon>
        <taxon>organismal metagenomes</taxon>
    </lineage>
</organism>
<reference evidence="1" key="1">
    <citation type="submission" date="2020-03" db="EMBL/GenBank/DDBJ databases">
        <title>The deep terrestrial virosphere.</title>
        <authorList>
            <person name="Holmfeldt K."/>
            <person name="Nilsson E."/>
            <person name="Simone D."/>
            <person name="Lopez-Fernandez M."/>
            <person name="Wu X."/>
            <person name="de Brujin I."/>
            <person name="Lundin D."/>
            <person name="Andersson A."/>
            <person name="Bertilsson S."/>
            <person name="Dopson M."/>
        </authorList>
    </citation>
    <scope>NUCLEOTIDE SEQUENCE</scope>
    <source>
        <strain evidence="1">MM415A07376</strain>
    </source>
</reference>
<dbReference type="EMBL" id="MT141603">
    <property type="protein sequence ID" value="QJA68283.1"/>
    <property type="molecule type" value="Genomic_DNA"/>
</dbReference>
<sequence length="117" mass="13783">MEISDICLKEKYVIMKTKAALNLDITDRVYFCKFGNGCNPEASGTKIFGHFVTDPEKVYMRRYDVVRLATEDEVKQAQERFRKNKTWALENWRKHLVDSKKTVLDILKEMKERGGFE</sequence>
<accession>A0A6M3JEH2</accession>
<protein>
    <submittedName>
        <fullName evidence="1">Uncharacterized protein</fullName>
    </submittedName>
</protein>